<accession>A0A1H9CRB8</accession>
<feature type="signal peptide" evidence="8">
    <location>
        <begin position="1"/>
        <end position="19"/>
    </location>
</feature>
<feature type="compositionally biased region" description="Acidic residues" evidence="7">
    <location>
        <begin position="345"/>
        <end position="388"/>
    </location>
</feature>
<keyword evidence="5 6" id="KW-0224">Dipeptidase</keyword>
<dbReference type="GO" id="GO:0006508">
    <property type="term" value="P:proteolysis"/>
    <property type="evidence" value="ECO:0007669"/>
    <property type="project" value="UniProtKB-KW"/>
</dbReference>
<dbReference type="PANTHER" id="PTHR12994:SF17">
    <property type="entry name" value="LD30995P"/>
    <property type="match status" value="1"/>
</dbReference>
<keyword evidence="3 6" id="KW-0645">Protease</keyword>
<dbReference type="InterPro" id="IPR047804">
    <property type="entry name" value="C69_dipept_A-like"/>
</dbReference>
<evidence type="ECO:0000313" key="10">
    <source>
        <dbReference type="Proteomes" id="UP000198833"/>
    </source>
</evidence>
<dbReference type="PANTHER" id="PTHR12994">
    <property type="entry name" value="SECERNIN"/>
    <property type="match status" value="1"/>
</dbReference>
<dbReference type="GO" id="GO:0070004">
    <property type="term" value="F:cysteine-type exopeptidase activity"/>
    <property type="evidence" value="ECO:0007669"/>
    <property type="project" value="InterPro"/>
</dbReference>
<protein>
    <recommendedName>
        <fullName evidence="6">Dipeptidase</fullName>
        <ecNumber evidence="6">3.4.-.-</ecNumber>
    </recommendedName>
</protein>
<comment type="catalytic activity">
    <reaction evidence="1">
        <text>an L-aminoacyl-L-amino acid + H2O = 2 an L-alpha-amino acid</text>
        <dbReference type="Rhea" id="RHEA:48940"/>
        <dbReference type="ChEBI" id="CHEBI:15377"/>
        <dbReference type="ChEBI" id="CHEBI:59869"/>
        <dbReference type="ChEBI" id="CHEBI:77460"/>
        <dbReference type="EC" id="3.4.13.19"/>
    </reaction>
</comment>
<dbReference type="InterPro" id="IPR005322">
    <property type="entry name" value="Peptidase_C69"/>
</dbReference>
<evidence type="ECO:0000256" key="4">
    <source>
        <dbReference type="ARBA" id="ARBA00022801"/>
    </source>
</evidence>
<dbReference type="RefSeq" id="WP_092571319.1">
    <property type="nucleotide sequence ID" value="NZ_CALUDV010000003.1"/>
</dbReference>
<sequence>MRKFLSRLGLVFAAGVMLAQPVAACTGVYVGKDLTEDGSVIFGRTEDLEQHHNKTFIVVEAKQNEEGAKLVDEYTKFEYELPAESYKYFAVPDTTPEWGLYYEAGYNEHGVAMDATTTTYTNEEVLAVDPLVENGISESIMTTIVLGQAKTAREGIELLASIVDEKGSAEGNGLIIADQNETWYMEILSGHQYAAMKLPDDMYAVFPNSFFLEGVDVEDTDNVIASADLKATAEEAGTLVEEDGMIRVADSYAAEIDPGSISRYWSGVKTLDPDAEVSMDDTEFPFLHSTDKKITLEDVMNLQRNRLEGTDYIPADNVASATGGEMEETEAEGESEAAEEKTEPSEAEETVAEETEAEGESEVAEEESAAEEETEAEEAAEEETEVEMPENAKYPIGNKNTMEAHIFQIYEDMPAEVPGVMWLAIGSPTVSPYLPFFGNITETIPAYQVESNEYDSESFYWAVDSILTAMLADESNLKDEIREKVLAIEKVAMDQFEEVRQELIKKYGEDPAAAAEWITEQTKKFSQDAFDQIKTIESDYVTE</sequence>
<dbReference type="NCBIfam" id="NF033678">
    <property type="entry name" value="C69_fam_dipept"/>
    <property type="match status" value="1"/>
</dbReference>
<reference evidence="9 10" key="1">
    <citation type="submission" date="2016-10" db="EMBL/GenBank/DDBJ databases">
        <authorList>
            <person name="de Groot N.N."/>
        </authorList>
    </citation>
    <scope>NUCLEOTIDE SEQUENCE [LARGE SCALE GENOMIC DNA]</scope>
    <source>
        <strain evidence="9 10">DSM 15695</strain>
    </source>
</reference>
<evidence type="ECO:0000256" key="1">
    <source>
        <dbReference type="ARBA" id="ARBA00001670"/>
    </source>
</evidence>
<name>A0A1H9CRB8_9LACT</name>
<feature type="chain" id="PRO_5039408935" description="Dipeptidase" evidence="8">
    <location>
        <begin position="20"/>
        <end position="543"/>
    </location>
</feature>
<proteinExistence type="inferred from homology"/>
<dbReference type="Gene3D" id="3.60.60.10">
    <property type="entry name" value="Penicillin V Acylase, Chain A"/>
    <property type="match status" value="1"/>
</dbReference>
<evidence type="ECO:0000256" key="7">
    <source>
        <dbReference type="SAM" id="MobiDB-lite"/>
    </source>
</evidence>
<evidence type="ECO:0000256" key="8">
    <source>
        <dbReference type="SAM" id="SignalP"/>
    </source>
</evidence>
<evidence type="ECO:0000256" key="5">
    <source>
        <dbReference type="ARBA" id="ARBA00022997"/>
    </source>
</evidence>
<evidence type="ECO:0000313" key="9">
    <source>
        <dbReference type="EMBL" id="SEQ03762.1"/>
    </source>
</evidence>
<evidence type="ECO:0000256" key="6">
    <source>
        <dbReference type="RuleBase" id="RU364089"/>
    </source>
</evidence>
<keyword evidence="4 6" id="KW-0378">Hydrolase</keyword>
<keyword evidence="8" id="KW-0732">Signal</keyword>
<evidence type="ECO:0000256" key="2">
    <source>
        <dbReference type="ARBA" id="ARBA00007225"/>
    </source>
</evidence>
<dbReference type="AlphaFoldDB" id="A0A1H9CRB8"/>
<feature type="compositionally biased region" description="Acidic residues" evidence="7">
    <location>
        <begin position="325"/>
        <end position="337"/>
    </location>
</feature>
<dbReference type="OrthoDB" id="9764088at2"/>
<organism evidence="9 10">
    <name type="scientific">Ignavigranum ruoffiae</name>
    <dbReference type="NCBI Taxonomy" id="89093"/>
    <lineage>
        <taxon>Bacteria</taxon>
        <taxon>Bacillati</taxon>
        <taxon>Bacillota</taxon>
        <taxon>Bacilli</taxon>
        <taxon>Lactobacillales</taxon>
        <taxon>Aerococcaceae</taxon>
        <taxon>Ignavigranum</taxon>
    </lineage>
</organism>
<keyword evidence="10" id="KW-1185">Reference proteome</keyword>
<dbReference type="EMBL" id="FOEN01000004">
    <property type="protein sequence ID" value="SEQ03762.1"/>
    <property type="molecule type" value="Genomic_DNA"/>
</dbReference>
<comment type="similarity">
    <text evidence="2 6">Belongs to the peptidase C69 family.</text>
</comment>
<dbReference type="Pfam" id="PF03577">
    <property type="entry name" value="Peptidase_C69"/>
    <property type="match status" value="2"/>
</dbReference>
<gene>
    <name evidence="9" type="ORF">SAMN04488558_104120</name>
</gene>
<feature type="region of interest" description="Disordered" evidence="7">
    <location>
        <begin position="313"/>
        <end position="396"/>
    </location>
</feature>
<dbReference type="STRING" id="89093.SAMN04488558_104120"/>
<dbReference type="EC" id="3.4.-.-" evidence="6"/>
<dbReference type="GO" id="GO:0016805">
    <property type="term" value="F:dipeptidase activity"/>
    <property type="evidence" value="ECO:0007669"/>
    <property type="project" value="UniProtKB-KW"/>
</dbReference>
<evidence type="ECO:0000256" key="3">
    <source>
        <dbReference type="ARBA" id="ARBA00022670"/>
    </source>
</evidence>
<dbReference type="Proteomes" id="UP000198833">
    <property type="component" value="Unassembled WGS sequence"/>
</dbReference>